<feature type="domain" description="Carboxymuconolactone decarboxylase-like" evidence="1">
    <location>
        <begin position="13"/>
        <end position="58"/>
    </location>
</feature>
<dbReference type="InterPro" id="IPR003779">
    <property type="entry name" value="CMD-like"/>
</dbReference>
<dbReference type="NCBIfam" id="TIGR00778">
    <property type="entry name" value="ahpD_dom"/>
    <property type="match status" value="1"/>
</dbReference>
<dbReference type="Gene3D" id="1.20.1290.10">
    <property type="entry name" value="AhpD-like"/>
    <property type="match status" value="1"/>
</dbReference>
<dbReference type="Proteomes" id="UP001177120">
    <property type="component" value="Unassembled WGS sequence"/>
</dbReference>
<dbReference type="EMBL" id="JAFHAP010000011">
    <property type="protein sequence ID" value="MBN2910259.1"/>
    <property type="molecule type" value="Genomic_DNA"/>
</dbReference>
<evidence type="ECO:0000259" key="1">
    <source>
        <dbReference type="Pfam" id="PF02627"/>
    </source>
</evidence>
<reference evidence="2" key="1">
    <citation type="journal article" date="2024" name="Int. J. Syst. Evol. Microbiol.">
        <title>Polycladomyces zharkentensis sp. nov., a novel thermophilic cellulose- and starch-degrading member of the Bacillota from a geothermal aquifer in Kazakhstan.</title>
        <authorList>
            <person name="Mashzhan A."/>
            <person name="Kistaubayeva A."/>
            <person name="Javier-Lopez R."/>
            <person name="Bissenova U."/>
            <person name="Bissenbay A."/>
            <person name="Birkeland N.K."/>
        </authorList>
    </citation>
    <scope>NUCLEOTIDE SEQUENCE</scope>
    <source>
        <strain evidence="2">ZKZ2T</strain>
    </source>
</reference>
<proteinExistence type="predicted"/>
<evidence type="ECO:0000313" key="2">
    <source>
        <dbReference type="EMBL" id="MBN2910259.1"/>
    </source>
</evidence>
<dbReference type="InterPro" id="IPR004675">
    <property type="entry name" value="AhpD_core"/>
</dbReference>
<evidence type="ECO:0000313" key="3">
    <source>
        <dbReference type="Proteomes" id="UP001177120"/>
    </source>
</evidence>
<dbReference type="InterPro" id="IPR029032">
    <property type="entry name" value="AhpD-like"/>
</dbReference>
<keyword evidence="3" id="KW-1185">Reference proteome</keyword>
<dbReference type="SUPFAM" id="SSF69118">
    <property type="entry name" value="AhpD-like"/>
    <property type="match status" value="1"/>
</dbReference>
<organism evidence="2 3">
    <name type="scientific">Polycladomyces zharkentensis</name>
    <dbReference type="NCBI Taxonomy" id="2807616"/>
    <lineage>
        <taxon>Bacteria</taxon>
        <taxon>Bacillati</taxon>
        <taxon>Bacillota</taxon>
        <taxon>Bacilli</taxon>
        <taxon>Bacillales</taxon>
        <taxon>Thermoactinomycetaceae</taxon>
        <taxon>Polycladomyces</taxon>
    </lineage>
</organism>
<protein>
    <submittedName>
        <fullName evidence="2">Carboxymuconolactone decarboxylase family protein</fullName>
    </submittedName>
</protein>
<accession>A0ABS2WLI1</accession>
<gene>
    <name evidence="2" type="ORF">JQC72_12180</name>
</gene>
<comment type="caution">
    <text evidence="2">The sequence shown here is derived from an EMBL/GenBank/DDBJ whole genome shotgun (WGS) entry which is preliminary data.</text>
</comment>
<name>A0ABS2WLI1_9BACL</name>
<sequence>MKLRMNFRTANPEAVQTMLQLFVRNSGLDPKLFELIKIRVSQINGCTFCLDMHVKDFRFQRSACIDPI</sequence>
<dbReference type="Pfam" id="PF02627">
    <property type="entry name" value="CMD"/>
    <property type="match status" value="1"/>
</dbReference>